<sequence length="838" mass="96857">MNSSNDAQTIVYTLLQRLERETELYDLHTHLLGMGNIGFWINTILMNQTVLPTNKEFENYHDLRKNVCRLVWDKNKKEFIYGEKVDELVQYLMKESYPNGSLERLKKNINALLPGTSTVFNDMHAEDYKLIRELRHYGLTFKNFSYDVILKLEDLVDGLGIKNTNKDIHQAAIEEKLGFHTCASSHRPSFRYWVIFNARLQHFEIVYGITVEELRKLIDIDANAPREANKLARAHIVNAFSMCDAQGTLARPVDFHGFHGMFTPEFYPRRFALKDSIYSQRLDVLAHLLYYVLHRYDICSPPVTYCEFSVGVGDLTREWVLDVLCSLSTSARRSTQSSRTNSLTPRNNFRKLLCDGYFPALQNAVNKNAEDEHQSMACVSKCVYKFLAGFRRQSIQTDLFKNQAEAIDLLNEAPHMAIHLMLKEIKRSSDGEPTNKDGCFYPFVNDLEKMPQPEDKNSAFHDWVVGFDLFGDEMGFPYCPFVAPEFINYVVKRRSCNTSFGLRIHCGENVPFADVDSSAYRHFAAHMYIVFRCLRYLQAKLEYGIRIGHGIAFQRILDGSMKNSKHRKSSVLLAEIQSHARHQALQLEALLNVGVPIILATDDDGIWPIDKCTKDCSGHHSLSGEFCRAISSQIINSKQMLEKIFEDMKNFPFYTEKNECCMPKSDSILFYDVREFPVIIHPDIVKYIMMRCTDNQLTGKFCDDFSKIHPLHDDYDTNSGPPLDEKEKNELEIWEKTFSRLAPIAYVSHCAEKSEINPKLNEDMRYQYSIIFKDFPKLDNVLADWKSVYQQLIEPNIMHKSQCVSTQSAENVFFSESFLTSTIDQILTIVLTEEEEKR</sequence>
<dbReference type="AlphaFoldDB" id="A0A816C421"/>
<accession>A0A816C421</accession>
<name>A0A816C421_9BILA</name>
<protein>
    <recommendedName>
        <fullName evidence="3">Adenosine deaminase</fullName>
    </recommendedName>
</protein>
<dbReference type="EMBL" id="CAJNOW010013310">
    <property type="protein sequence ID" value="CAF1619759.1"/>
    <property type="molecule type" value="Genomic_DNA"/>
</dbReference>
<dbReference type="InterPro" id="IPR032466">
    <property type="entry name" value="Metal_Hydrolase"/>
</dbReference>
<comment type="caution">
    <text evidence="1">The sequence shown here is derived from an EMBL/GenBank/DDBJ whole genome shotgun (WGS) entry which is preliminary data.</text>
</comment>
<organism evidence="1 2">
    <name type="scientific">Rotaria magnacalcarata</name>
    <dbReference type="NCBI Taxonomy" id="392030"/>
    <lineage>
        <taxon>Eukaryota</taxon>
        <taxon>Metazoa</taxon>
        <taxon>Spiralia</taxon>
        <taxon>Gnathifera</taxon>
        <taxon>Rotifera</taxon>
        <taxon>Eurotatoria</taxon>
        <taxon>Bdelloidea</taxon>
        <taxon>Philodinida</taxon>
        <taxon>Philodinidae</taxon>
        <taxon>Rotaria</taxon>
    </lineage>
</organism>
<evidence type="ECO:0000313" key="1">
    <source>
        <dbReference type="EMBL" id="CAF1619759.1"/>
    </source>
</evidence>
<dbReference type="OrthoDB" id="272271at2759"/>
<evidence type="ECO:0008006" key="3">
    <source>
        <dbReference type="Google" id="ProtNLM"/>
    </source>
</evidence>
<gene>
    <name evidence="1" type="ORF">KQP761_LOCUS24511</name>
</gene>
<evidence type="ECO:0000313" key="2">
    <source>
        <dbReference type="Proteomes" id="UP000663834"/>
    </source>
</evidence>
<proteinExistence type="predicted"/>
<dbReference type="Proteomes" id="UP000663834">
    <property type="component" value="Unassembled WGS sequence"/>
</dbReference>
<dbReference type="SUPFAM" id="SSF51556">
    <property type="entry name" value="Metallo-dependent hydrolases"/>
    <property type="match status" value="1"/>
</dbReference>
<reference evidence="1" key="1">
    <citation type="submission" date="2021-02" db="EMBL/GenBank/DDBJ databases">
        <authorList>
            <person name="Nowell W R."/>
        </authorList>
    </citation>
    <scope>NUCLEOTIDE SEQUENCE</scope>
</reference>
<dbReference type="Gene3D" id="3.20.20.140">
    <property type="entry name" value="Metal-dependent hydrolases"/>
    <property type="match status" value="1"/>
</dbReference>